<feature type="transmembrane region" description="Helical" evidence="2">
    <location>
        <begin position="24"/>
        <end position="45"/>
    </location>
</feature>
<gene>
    <name evidence="3" type="ORF">F8568_007195</name>
</gene>
<dbReference type="InterPro" id="IPR030191">
    <property type="entry name" value="CodB"/>
</dbReference>
<dbReference type="Gene3D" id="1.10.4160.10">
    <property type="entry name" value="Hydantoin permease"/>
    <property type="match status" value="1"/>
</dbReference>
<keyword evidence="4" id="KW-1185">Reference proteome</keyword>
<feature type="transmembrane region" description="Helical" evidence="2">
    <location>
        <begin position="413"/>
        <end position="435"/>
    </location>
</feature>
<organism evidence="3 4">
    <name type="scientific">Actinomadura physcomitrii</name>
    <dbReference type="NCBI Taxonomy" id="2650748"/>
    <lineage>
        <taxon>Bacteria</taxon>
        <taxon>Bacillati</taxon>
        <taxon>Actinomycetota</taxon>
        <taxon>Actinomycetes</taxon>
        <taxon>Streptosporangiales</taxon>
        <taxon>Thermomonosporaceae</taxon>
        <taxon>Actinomadura</taxon>
    </lineage>
</organism>
<keyword evidence="2" id="KW-0472">Membrane</keyword>
<keyword evidence="2" id="KW-1133">Transmembrane helix</keyword>
<feature type="transmembrane region" description="Helical" evidence="2">
    <location>
        <begin position="57"/>
        <end position="80"/>
    </location>
</feature>
<dbReference type="GO" id="GO:0016301">
    <property type="term" value="F:kinase activity"/>
    <property type="evidence" value="ECO:0007669"/>
    <property type="project" value="UniProtKB-KW"/>
</dbReference>
<feature type="transmembrane region" description="Helical" evidence="2">
    <location>
        <begin position="293"/>
        <end position="314"/>
    </location>
</feature>
<feature type="transmembrane region" description="Helical" evidence="2">
    <location>
        <begin position="96"/>
        <end position="117"/>
    </location>
</feature>
<dbReference type="PANTHER" id="PTHR30569:SF0">
    <property type="entry name" value="CYTOSINE PERMEASE"/>
    <property type="match status" value="1"/>
</dbReference>
<feature type="transmembrane region" description="Helical" evidence="2">
    <location>
        <begin position="447"/>
        <end position="464"/>
    </location>
</feature>
<proteinExistence type="predicted"/>
<dbReference type="GO" id="GO:0005886">
    <property type="term" value="C:plasma membrane"/>
    <property type="evidence" value="ECO:0007669"/>
    <property type="project" value="TreeGrafter"/>
</dbReference>
<protein>
    <submittedName>
        <fullName evidence="3">Histidine kinase</fullName>
    </submittedName>
</protein>
<dbReference type="AlphaFoldDB" id="A0A6I4M443"/>
<feature type="transmembrane region" description="Helical" evidence="2">
    <location>
        <begin position="372"/>
        <end position="392"/>
    </location>
</feature>
<feature type="transmembrane region" description="Helical" evidence="2">
    <location>
        <begin position="198"/>
        <end position="224"/>
    </location>
</feature>
<feature type="transmembrane region" description="Helical" evidence="2">
    <location>
        <begin position="137"/>
        <end position="155"/>
    </location>
</feature>
<evidence type="ECO:0000256" key="1">
    <source>
        <dbReference type="SAM" id="MobiDB-lite"/>
    </source>
</evidence>
<dbReference type="RefSeq" id="WP_151592669.1">
    <property type="nucleotide sequence ID" value="NZ_WBMS02000004.1"/>
</dbReference>
<feature type="transmembrane region" description="Helical" evidence="2">
    <location>
        <begin position="346"/>
        <end position="366"/>
    </location>
</feature>
<dbReference type="GO" id="GO:0015209">
    <property type="term" value="F:cytosine transmembrane transporter activity"/>
    <property type="evidence" value="ECO:0007669"/>
    <property type="project" value="InterPro"/>
</dbReference>
<keyword evidence="3" id="KW-0808">Transferase</keyword>
<keyword evidence="2" id="KW-0812">Transmembrane</keyword>
<reference evidence="3" key="1">
    <citation type="submission" date="2019-12" db="EMBL/GenBank/DDBJ databases">
        <title>Actinomadura physcomitrii sp. nov., a novel actinomycete isolated from moss [Physcomitrium sphaericum (Ludw) Fuernr].</title>
        <authorList>
            <person name="Zhuang X."/>
        </authorList>
    </citation>
    <scope>NUCLEOTIDE SEQUENCE [LARGE SCALE GENOMIC DNA]</scope>
    <source>
        <strain evidence="3">LD22</strain>
    </source>
</reference>
<accession>A0A6I4M443</accession>
<name>A0A6I4M443_9ACTN</name>
<comment type="caution">
    <text evidence="3">The sequence shown here is derived from an EMBL/GenBank/DDBJ whole genome shotgun (WGS) entry which is preliminary data.</text>
</comment>
<dbReference type="Proteomes" id="UP000462055">
    <property type="component" value="Unassembled WGS sequence"/>
</dbReference>
<keyword evidence="3" id="KW-0418">Kinase</keyword>
<feature type="transmembrane region" description="Helical" evidence="2">
    <location>
        <begin position="167"/>
        <end position="186"/>
    </location>
</feature>
<evidence type="ECO:0000313" key="3">
    <source>
        <dbReference type="EMBL" id="MWA00162.1"/>
    </source>
</evidence>
<feature type="region of interest" description="Disordered" evidence="1">
    <location>
        <begin position="533"/>
        <end position="556"/>
    </location>
</feature>
<dbReference type="EMBL" id="WBMS02000004">
    <property type="protein sequence ID" value="MWA00162.1"/>
    <property type="molecule type" value="Genomic_DNA"/>
</dbReference>
<feature type="transmembrane region" description="Helical" evidence="2">
    <location>
        <begin position="245"/>
        <end position="273"/>
    </location>
</feature>
<dbReference type="PANTHER" id="PTHR30569">
    <property type="entry name" value="CYTOSINE TRANSPORTER CODB"/>
    <property type="match status" value="1"/>
</dbReference>
<evidence type="ECO:0000256" key="2">
    <source>
        <dbReference type="SAM" id="Phobius"/>
    </source>
</evidence>
<sequence>MDLAENPQMEDYSLRYTPSAFRTWSPWMVFLSCLVGLSAMAGYALDAAFVNEFGFGGSLLGFAVASVVTLPLTIVIAFAITRRHIDIDLLTRGSGFGYLGSTVTSLVYATYTLIFLAYEGAIMAQAVTALCHVDVHISYVIVSAVMVPLTLYGMTFSSKFQAWTWPLWILLIGFALVVAATSPSAGHHMVHPVTAHGAVAAGGITLTAVFTIAAAQLSFAVQIGEQGDYLRLMPDPEGAAGRRRWRLAVLMGGPGLSLFAILIFFASTLLVGYADTATTPDHVAVPVDLFTVVYERAVGDHTVALVLAGVLVLLSQLKINIMNTYSGSLSWSNFFSRLLHRHPGRAVWVILQVALALVLMEIDIFAHIVTVLAWYANIGIAWIAAMASDLVINKRWLKLSPPEVEFRRAHLYNVNPVGFGSMVAAAAVSIVAYYGAFGATAADLSPFIAFVLALALPPLVAAATRGRWYIARTSVFPDGATELPCAVCGGSYDVVDMATCPFHQGHICSLCCSTEGSCRDACKPSAWRPPKEPVLLGMPGTTPSTTSLEQAPEAMR</sequence>
<evidence type="ECO:0000313" key="4">
    <source>
        <dbReference type="Proteomes" id="UP000462055"/>
    </source>
</evidence>